<evidence type="ECO:0000256" key="3">
    <source>
        <dbReference type="ARBA" id="ARBA00022989"/>
    </source>
</evidence>
<dbReference type="InterPro" id="IPR003689">
    <property type="entry name" value="ZIP"/>
</dbReference>
<dbReference type="EMBL" id="KT163723">
    <property type="protein sequence ID" value="AKN21673.1"/>
    <property type="molecule type" value="mRNA"/>
</dbReference>
<feature type="transmembrane region" description="Helical" evidence="5">
    <location>
        <begin position="98"/>
        <end position="119"/>
    </location>
</feature>
<name>A0A0H3YKI0_SCHMD</name>
<dbReference type="GO" id="GO:0005886">
    <property type="term" value="C:plasma membrane"/>
    <property type="evidence" value="ECO:0007669"/>
    <property type="project" value="TreeGrafter"/>
</dbReference>
<evidence type="ECO:0000256" key="5">
    <source>
        <dbReference type="SAM" id="Phobius"/>
    </source>
</evidence>
<accession>A0A0H3YKI0</accession>
<feature type="transmembrane region" description="Helical" evidence="5">
    <location>
        <begin position="6"/>
        <end position="29"/>
    </location>
</feature>
<proteinExistence type="evidence at transcript level"/>
<organism evidence="6">
    <name type="scientific">Schmidtea mediterranea</name>
    <name type="common">Freshwater planarian flatworm</name>
    <dbReference type="NCBI Taxonomy" id="79327"/>
    <lineage>
        <taxon>Eukaryota</taxon>
        <taxon>Metazoa</taxon>
        <taxon>Spiralia</taxon>
        <taxon>Lophotrochozoa</taxon>
        <taxon>Platyhelminthes</taxon>
        <taxon>Rhabditophora</taxon>
        <taxon>Seriata</taxon>
        <taxon>Tricladida</taxon>
        <taxon>Continenticola</taxon>
        <taxon>Geoplanoidea</taxon>
        <taxon>Dugesiidae</taxon>
        <taxon>Schmidtea</taxon>
    </lineage>
</organism>
<comment type="subcellular location">
    <subcellularLocation>
        <location evidence="1">Membrane</location>
        <topology evidence="1">Multi-pass membrane protein</topology>
    </subcellularLocation>
</comment>
<gene>
    <name evidence="6" type="primary">slc39a-8</name>
</gene>
<evidence type="ECO:0000256" key="1">
    <source>
        <dbReference type="ARBA" id="ARBA00004141"/>
    </source>
</evidence>
<feature type="transmembrane region" description="Helical" evidence="5">
    <location>
        <begin position="241"/>
        <end position="264"/>
    </location>
</feature>
<dbReference type="OrthoDB" id="448280at2759"/>
<dbReference type="PANTHER" id="PTHR11040:SF140">
    <property type="entry name" value="ZRT (ZRT), IRT- (IRT-) LIKE PROTEIN TRANSPORTER"/>
    <property type="match status" value="1"/>
</dbReference>
<protein>
    <submittedName>
        <fullName evidence="6">Slc39a-8</fullName>
    </submittedName>
</protein>
<feature type="transmembrane region" description="Helical" evidence="5">
    <location>
        <begin position="310"/>
        <end position="328"/>
    </location>
</feature>
<keyword evidence="4 5" id="KW-0472">Membrane</keyword>
<feature type="transmembrane region" description="Helical" evidence="5">
    <location>
        <begin position="211"/>
        <end position="235"/>
    </location>
</feature>
<evidence type="ECO:0000313" key="6">
    <source>
        <dbReference type="EMBL" id="AKN21673.1"/>
    </source>
</evidence>
<dbReference type="GO" id="GO:0005385">
    <property type="term" value="F:zinc ion transmembrane transporter activity"/>
    <property type="evidence" value="ECO:0007669"/>
    <property type="project" value="TreeGrafter"/>
</dbReference>
<evidence type="ECO:0000256" key="4">
    <source>
        <dbReference type="ARBA" id="ARBA00023136"/>
    </source>
</evidence>
<feature type="transmembrane region" description="Helical" evidence="5">
    <location>
        <begin position="340"/>
        <end position="359"/>
    </location>
</feature>
<dbReference type="PANTHER" id="PTHR11040">
    <property type="entry name" value="ZINC/IRON TRANSPORTER"/>
    <property type="match status" value="1"/>
</dbReference>
<dbReference type="AlphaFoldDB" id="A0A0H3YKI0"/>
<dbReference type="Pfam" id="PF02535">
    <property type="entry name" value="Zip"/>
    <property type="match status" value="1"/>
</dbReference>
<reference evidence="6" key="1">
    <citation type="journal article" date="2015" name="Elife">
        <title>Stem cells and fluid flow drive cyst formation in an invertebrate excretory organ.</title>
        <authorList>
            <person name="Thi-Kim Vu H."/>
            <person name="Rink J.C."/>
            <person name="McKinney S.A."/>
            <person name="McClain M."/>
            <person name="Lakshmanaperumal N."/>
            <person name="Alexander R."/>
            <person name="Sanchez Alvarado A."/>
        </authorList>
    </citation>
    <scope>NUCLEOTIDE SEQUENCE</scope>
</reference>
<feature type="transmembrane region" description="Helical" evidence="5">
    <location>
        <begin position="276"/>
        <end position="298"/>
    </location>
</feature>
<sequence>MDAKTLKFISIPIIFVVNFIIGTFPFILITKRIRKTNLRNPSEIQTNYVVSKPMKTFLTFANFFCGGVFLSTSLIGLYPGVNSKFNDILRKRSNIPEYPYAGLSLAIGFFLVWILEIFVHACIHAKTHSHHHGNSKQHNSDNNSIPLRAMSTDSPKQLLEEQLFKAKQSDKLLTIEDNNSDDKFLTSESVQVEIEPSIDEAHSHVPIKGNLLGSVMLTFALGSHSIIEGLGFAMIGEFNLTVNMLITVLIHESVCALSLGVNLASKKTSVVTSISLLATFAALIPLGIGIGVAVNLGIEKNLVGDVVTAVLQGIAAGTFIYVVFMEILPAEMHNRKQAPLKVLMMVIGFSVIATMKIFHAHGDRQNMFLNCTSNFSTSLQKSPVHTH</sequence>
<keyword evidence="3 5" id="KW-1133">Transmembrane helix</keyword>
<evidence type="ECO:0000256" key="2">
    <source>
        <dbReference type="ARBA" id="ARBA00022692"/>
    </source>
</evidence>
<keyword evidence="2 5" id="KW-0812">Transmembrane</keyword>
<feature type="transmembrane region" description="Helical" evidence="5">
    <location>
        <begin position="57"/>
        <end position="78"/>
    </location>
</feature>